<dbReference type="PANTHER" id="PTHR34975:SF2">
    <property type="entry name" value="SPORE GERMINATION PROTEIN A2"/>
    <property type="match status" value="1"/>
</dbReference>
<feature type="transmembrane region" description="Helical" evidence="8">
    <location>
        <begin position="271"/>
        <end position="293"/>
    </location>
</feature>
<keyword evidence="5 8" id="KW-0812">Transmembrane</keyword>
<organism evidence="9 10">
    <name type="scientific">Brevibacillus panacihumi</name>
    <dbReference type="NCBI Taxonomy" id="497735"/>
    <lineage>
        <taxon>Bacteria</taxon>
        <taxon>Bacillati</taxon>
        <taxon>Bacillota</taxon>
        <taxon>Bacilli</taxon>
        <taxon>Bacillales</taxon>
        <taxon>Paenibacillaceae</taxon>
        <taxon>Brevibacillus</taxon>
    </lineage>
</organism>
<feature type="transmembrane region" description="Helical" evidence="8">
    <location>
        <begin position="187"/>
        <end position="207"/>
    </location>
</feature>
<feature type="transmembrane region" description="Helical" evidence="8">
    <location>
        <begin position="86"/>
        <end position="109"/>
    </location>
</feature>
<dbReference type="InterPro" id="IPR004761">
    <property type="entry name" value="Spore_GerAB"/>
</dbReference>
<gene>
    <name evidence="9" type="ORF">EDM58_10855</name>
</gene>
<feature type="transmembrane region" description="Helical" evidence="8">
    <location>
        <begin position="121"/>
        <end position="138"/>
    </location>
</feature>
<comment type="caution">
    <text evidence="9">The sequence shown here is derived from an EMBL/GenBank/DDBJ whole genome shotgun (WGS) entry which is preliminary data.</text>
</comment>
<evidence type="ECO:0000256" key="4">
    <source>
        <dbReference type="ARBA" id="ARBA00022544"/>
    </source>
</evidence>
<feature type="transmembrane region" description="Helical" evidence="8">
    <location>
        <begin position="219"/>
        <end position="243"/>
    </location>
</feature>
<dbReference type="GO" id="GO:0016020">
    <property type="term" value="C:membrane"/>
    <property type="evidence" value="ECO:0007669"/>
    <property type="project" value="UniProtKB-SubCell"/>
</dbReference>
<evidence type="ECO:0000256" key="3">
    <source>
        <dbReference type="ARBA" id="ARBA00022448"/>
    </source>
</evidence>
<dbReference type="GO" id="GO:0009847">
    <property type="term" value="P:spore germination"/>
    <property type="evidence" value="ECO:0007669"/>
    <property type="project" value="InterPro"/>
</dbReference>
<keyword evidence="7 8" id="KW-0472">Membrane</keyword>
<feature type="transmembrane region" description="Helical" evidence="8">
    <location>
        <begin position="305"/>
        <end position="323"/>
    </location>
</feature>
<name>A0A3M8CTL4_9BACL</name>
<reference evidence="9 10" key="1">
    <citation type="submission" date="2018-10" db="EMBL/GenBank/DDBJ databases">
        <title>Phylogenomics of Brevibacillus.</title>
        <authorList>
            <person name="Dunlap C."/>
        </authorList>
    </citation>
    <scope>NUCLEOTIDE SEQUENCE [LARGE SCALE GENOMIC DNA]</scope>
    <source>
        <strain evidence="9 10">JCM 15085</strain>
    </source>
</reference>
<dbReference type="EMBL" id="RHHT01000023">
    <property type="protein sequence ID" value="RNB78597.1"/>
    <property type="molecule type" value="Genomic_DNA"/>
</dbReference>
<protein>
    <submittedName>
        <fullName evidence="9">Spore gernimation protein</fullName>
    </submittedName>
</protein>
<feature type="transmembrane region" description="Helical" evidence="8">
    <location>
        <begin position="338"/>
        <end position="359"/>
    </location>
</feature>
<dbReference type="AlphaFoldDB" id="A0A3M8CTL4"/>
<dbReference type="Proteomes" id="UP000281915">
    <property type="component" value="Unassembled WGS sequence"/>
</dbReference>
<evidence type="ECO:0000256" key="7">
    <source>
        <dbReference type="ARBA" id="ARBA00023136"/>
    </source>
</evidence>
<comment type="subcellular location">
    <subcellularLocation>
        <location evidence="1">Membrane</location>
        <topology evidence="1">Multi-pass membrane protein</topology>
    </subcellularLocation>
</comment>
<evidence type="ECO:0000313" key="9">
    <source>
        <dbReference type="EMBL" id="RNB78597.1"/>
    </source>
</evidence>
<evidence type="ECO:0000256" key="2">
    <source>
        <dbReference type="ARBA" id="ARBA00007998"/>
    </source>
</evidence>
<dbReference type="NCBIfam" id="TIGR00912">
    <property type="entry name" value="2A0309"/>
    <property type="match status" value="1"/>
</dbReference>
<evidence type="ECO:0000256" key="6">
    <source>
        <dbReference type="ARBA" id="ARBA00022989"/>
    </source>
</evidence>
<evidence type="ECO:0000256" key="1">
    <source>
        <dbReference type="ARBA" id="ARBA00004141"/>
    </source>
</evidence>
<evidence type="ECO:0000256" key="5">
    <source>
        <dbReference type="ARBA" id="ARBA00022692"/>
    </source>
</evidence>
<comment type="similarity">
    <text evidence="2">Belongs to the amino acid-polyamine-organocation (APC) superfamily. Spore germination protein (SGP) (TC 2.A.3.9) family.</text>
</comment>
<proteinExistence type="inferred from homology"/>
<dbReference type="Gene3D" id="1.20.1740.10">
    <property type="entry name" value="Amino acid/polyamine transporter I"/>
    <property type="match status" value="1"/>
</dbReference>
<dbReference type="RefSeq" id="WP_122913352.1">
    <property type="nucleotide sequence ID" value="NZ_RHHT01000023.1"/>
</dbReference>
<feature type="transmembrane region" description="Helical" evidence="8">
    <location>
        <begin position="40"/>
        <end position="65"/>
    </location>
</feature>
<dbReference type="Pfam" id="PF03845">
    <property type="entry name" value="Spore_permease"/>
    <property type="match status" value="1"/>
</dbReference>
<dbReference type="PANTHER" id="PTHR34975">
    <property type="entry name" value="SPORE GERMINATION PROTEIN A2"/>
    <property type="match status" value="1"/>
</dbReference>
<accession>A0A3M8CTL4</accession>
<evidence type="ECO:0000313" key="10">
    <source>
        <dbReference type="Proteomes" id="UP000281915"/>
    </source>
</evidence>
<feature type="transmembrane region" description="Helical" evidence="8">
    <location>
        <begin position="147"/>
        <end position="167"/>
    </location>
</feature>
<sequence>MVRNEKISARQFGILVALYSIGTTILIVPAVLAEEAKQDAWIAALLGVGIGIVLVGLFIAVGSLIPSMSLVELMEELLGKWLGKAVSLTFIFFALVTASELLYFVGNFITTQIMPETPMQSINIIFACVVVMGVRLGIETLARSAELLFPLFVFLFLVFVIFVSPQVKVENIQPVLEADFKNLLRAAIYFISVFSLPTVVLLMVYPASVNRPNEAKKNFFSGVIIAGVTLIIMIALSILVLGVTTTQLQIYPSYSLAKKINVGNFLQRIEIVMAGMWFISIFFKLSLYFYASVTGLAQTLNVKDYRFLTLPLGVVMVALSMLVHPNTLHSFEYNRETWLSYVSTYGLFLPLLLLGVYAFRRKGRQDMATSSNETKSE</sequence>
<feature type="transmembrane region" description="Helical" evidence="8">
    <location>
        <begin position="12"/>
        <end position="34"/>
    </location>
</feature>
<keyword evidence="3" id="KW-0813">Transport</keyword>
<evidence type="ECO:0000256" key="8">
    <source>
        <dbReference type="SAM" id="Phobius"/>
    </source>
</evidence>
<keyword evidence="6 8" id="KW-1133">Transmembrane helix</keyword>
<keyword evidence="4" id="KW-0309">Germination</keyword>